<protein>
    <submittedName>
        <fullName evidence="1">Uncharacterized protein</fullName>
    </submittedName>
</protein>
<evidence type="ECO:0000313" key="1">
    <source>
        <dbReference type="EMBL" id="DAD66552.1"/>
    </source>
</evidence>
<organism evidence="1">
    <name type="scientific">Myoviridae sp. ctPuP5</name>
    <dbReference type="NCBI Taxonomy" id="2823543"/>
    <lineage>
        <taxon>Viruses</taxon>
        <taxon>Duplodnaviria</taxon>
        <taxon>Heunggongvirae</taxon>
        <taxon>Uroviricota</taxon>
        <taxon>Caudoviricetes</taxon>
    </lineage>
</organism>
<name>A0A8S5L9G7_9CAUD</name>
<proteinExistence type="predicted"/>
<sequence>MGKKIIISENIENLFIQLALNEAFYPEANKVLIIKNYLDKNFIKSTIDDVDNNGYPIKTRVVSMKNSNGDALNTMTTSQLFYLMQDKFKNIYHNKEQRDKLIKQVIKDWCDDKISREGMLSVNSY</sequence>
<dbReference type="EMBL" id="BK014662">
    <property type="protein sequence ID" value="DAD66552.1"/>
    <property type="molecule type" value="Genomic_DNA"/>
</dbReference>
<accession>A0A8S5L9G7</accession>
<reference evidence="1" key="1">
    <citation type="journal article" date="2021" name="Proc. Natl. Acad. Sci. U.S.A.">
        <title>A Catalog of Tens of Thousands of Viruses from Human Metagenomes Reveals Hidden Associations with Chronic Diseases.</title>
        <authorList>
            <person name="Tisza M.J."/>
            <person name="Buck C.B."/>
        </authorList>
    </citation>
    <scope>NUCLEOTIDE SEQUENCE</scope>
    <source>
        <strain evidence="1">CtPuP5</strain>
    </source>
</reference>